<dbReference type="RefSeq" id="WP_005961573.1">
    <property type="nucleotide sequence ID" value="NZ_CP040505.1"/>
</dbReference>
<dbReference type="EMBL" id="AQHZ01000001">
    <property type="protein sequence ID" value="ENO19150.1"/>
    <property type="molecule type" value="Genomic_DNA"/>
</dbReference>
<dbReference type="STRING" id="888050.HMPREF9004_0069"/>
<dbReference type="AlphaFoldDB" id="N6W9B6"/>
<dbReference type="Proteomes" id="UP000013015">
    <property type="component" value="Unassembled WGS sequence"/>
</dbReference>
<keyword evidence="2" id="KW-1185">Reference proteome</keyword>
<evidence type="ECO:0008006" key="3">
    <source>
        <dbReference type="Google" id="ProtNLM"/>
    </source>
</evidence>
<reference evidence="1 2" key="1">
    <citation type="submission" date="2013-03" db="EMBL/GenBank/DDBJ databases">
        <title>Reference genome for the Human Microbiome Project.</title>
        <authorList>
            <person name="Aqrawi P."/>
            <person name="Ayvaz T."/>
            <person name="Bess C."/>
            <person name="Blankenburg K."/>
            <person name="Coyle M."/>
            <person name="Deng J."/>
            <person name="Forbes L."/>
            <person name="Fowler G."/>
            <person name="Francisco L."/>
            <person name="Fu Q."/>
            <person name="Gibbs R."/>
            <person name="Gross S."/>
            <person name="Gubbala S."/>
            <person name="Hale W."/>
            <person name="Hemphill L."/>
            <person name="Highlander S."/>
            <person name="Hirani K."/>
            <person name="Jackson L."/>
            <person name="Jakkamsetti A."/>
            <person name="Javaid M."/>
            <person name="Jayaseelan J.C."/>
            <person name="Jiang H."/>
            <person name="Joshi V."/>
            <person name="Korchina V."/>
            <person name="Kovar C."/>
            <person name="Lara F."/>
            <person name="Lee S."/>
            <person name="Liu Y."/>
            <person name="Mata R."/>
            <person name="Mathew T."/>
            <person name="Munidasa M."/>
            <person name="Muzny D."/>
            <person name="Nazareth L."/>
            <person name="Ngo R."/>
            <person name="Nguyen L."/>
            <person name="Nguyen N."/>
            <person name="Okwuonu G."/>
            <person name="Ongeri F."/>
            <person name="Palculict T."/>
            <person name="Patil S."/>
            <person name="Petrosino J."/>
            <person name="Pham C."/>
            <person name="Pham P."/>
            <person name="Pu L.-L."/>
            <person name="Qin X."/>
            <person name="Qu J."/>
            <person name="Reid J."/>
            <person name="Ross M."/>
            <person name="Ruth R."/>
            <person name="Saada N."/>
            <person name="San Lucas F."/>
            <person name="Santibanez J."/>
            <person name="Shang Y."/>
            <person name="Simmons D."/>
            <person name="Song X.-Z."/>
            <person name="Tang L.-Y."/>
            <person name="Thornton R."/>
            <person name="Warren J."/>
            <person name="Weissenberger G."/>
            <person name="Wilczek-Boney K."/>
            <person name="Worley K."/>
            <person name="Youmans B."/>
            <person name="Zhang J."/>
            <person name="Zhang L."/>
            <person name="Zhao Z."/>
            <person name="Zhou C."/>
            <person name="Zhu D."/>
            <person name="Zhu Y."/>
        </authorList>
    </citation>
    <scope>NUCLEOTIDE SEQUENCE [LARGE SCALE GENOMIC DNA]</scope>
    <source>
        <strain evidence="1 2">F0333</strain>
    </source>
</reference>
<evidence type="ECO:0000313" key="1">
    <source>
        <dbReference type="EMBL" id="ENO19150.1"/>
    </source>
</evidence>
<gene>
    <name evidence="1" type="ORF">HMPREF9004_0069</name>
</gene>
<proteinExistence type="predicted"/>
<comment type="caution">
    <text evidence="1">The sequence shown here is derived from an EMBL/GenBank/DDBJ whole genome shotgun (WGS) entry which is preliminary data.</text>
</comment>
<name>N6W9B6_9ACTO</name>
<accession>N6W9B6</accession>
<sequence length="74" mass="8054">MTDYRECIADHQLRHALARAGAVVIEGPKALGKTETTLQCARSVVEVDTDPNVAQLEGIAPQLILDGETPRLMR</sequence>
<dbReference type="HOGENOM" id="CLU_2679324_0_0_11"/>
<dbReference type="eggNOG" id="COG1373">
    <property type="taxonomic scope" value="Bacteria"/>
</dbReference>
<dbReference type="PATRIC" id="fig|888050.3.peg.67"/>
<evidence type="ECO:0000313" key="2">
    <source>
        <dbReference type="Proteomes" id="UP000013015"/>
    </source>
</evidence>
<protein>
    <recommendedName>
        <fullName evidence="3">AAA domain-containing protein</fullName>
    </recommendedName>
</protein>
<organism evidence="1 2">
    <name type="scientific">Schaalia cardiffensis F0333</name>
    <dbReference type="NCBI Taxonomy" id="888050"/>
    <lineage>
        <taxon>Bacteria</taxon>
        <taxon>Bacillati</taxon>
        <taxon>Actinomycetota</taxon>
        <taxon>Actinomycetes</taxon>
        <taxon>Actinomycetales</taxon>
        <taxon>Actinomycetaceae</taxon>
        <taxon>Schaalia</taxon>
    </lineage>
</organism>